<evidence type="ECO:0008006" key="4">
    <source>
        <dbReference type="Google" id="ProtNLM"/>
    </source>
</evidence>
<comment type="caution">
    <text evidence="2">The sequence shown here is derived from an EMBL/GenBank/DDBJ whole genome shotgun (WGS) entry which is preliminary data.</text>
</comment>
<evidence type="ECO:0000256" key="1">
    <source>
        <dbReference type="SAM" id="Phobius"/>
    </source>
</evidence>
<dbReference type="RefSeq" id="WP_269834625.1">
    <property type="nucleotide sequence ID" value="NZ_JAPZLR010000002.1"/>
</dbReference>
<keyword evidence="1" id="KW-1133">Transmembrane helix</keyword>
<keyword evidence="1" id="KW-0812">Transmembrane</keyword>
<dbReference type="EMBL" id="JAPZLR010000002">
    <property type="protein sequence ID" value="MCZ7936659.1"/>
    <property type="molecule type" value="Genomic_DNA"/>
</dbReference>
<evidence type="ECO:0000313" key="2">
    <source>
        <dbReference type="EMBL" id="MCZ7936659.1"/>
    </source>
</evidence>
<sequence>MSDNTNSYGHVVGRKATIIGTVILIALILIVLRVVQLDTLQEICGEGSSDILLKRLTDCAGLSTLGDFLAGVFAPLAFIGLAATYFLQREQLRLAIEDSNKNQEARLKEAALNYASIQTNHKIALYDKRKVVFDRLVAASEGYTASVTDDMLVNLRLALHDAQFVYPDEVHQWILSMLDTSFRLGLQTRFIAENEPKRTRQMWSPQDETALDEAYAKEIDCKRVLYENLRETPLYHRFKPYLKLPDSIEADGSTGKRFR</sequence>
<protein>
    <recommendedName>
        <fullName evidence="4">Phage abortive infection protein</fullName>
    </recommendedName>
</protein>
<feature type="transmembrane region" description="Helical" evidence="1">
    <location>
        <begin position="12"/>
        <end position="32"/>
    </location>
</feature>
<evidence type="ECO:0000313" key="3">
    <source>
        <dbReference type="Proteomes" id="UP001151018"/>
    </source>
</evidence>
<dbReference type="AlphaFoldDB" id="A0A9X3KKQ9"/>
<feature type="transmembrane region" description="Helical" evidence="1">
    <location>
        <begin position="68"/>
        <end position="87"/>
    </location>
</feature>
<proteinExistence type="predicted"/>
<gene>
    <name evidence="2" type="ORF">O9X88_03810</name>
</gene>
<keyword evidence="1" id="KW-0472">Membrane</keyword>
<organism evidence="2 3">
    <name type="scientific">Agrobacterium salinitolerans</name>
    <dbReference type="NCBI Taxonomy" id="1183413"/>
    <lineage>
        <taxon>Bacteria</taxon>
        <taxon>Pseudomonadati</taxon>
        <taxon>Pseudomonadota</taxon>
        <taxon>Alphaproteobacteria</taxon>
        <taxon>Hyphomicrobiales</taxon>
        <taxon>Rhizobiaceae</taxon>
        <taxon>Rhizobium/Agrobacterium group</taxon>
        <taxon>Agrobacterium</taxon>
    </lineage>
</organism>
<reference evidence="2" key="1">
    <citation type="submission" date="2022-12" db="EMBL/GenBank/DDBJ databases">
        <title>Draft genome sequences of 22 rhizogenic Agrobacterium biovar 1 strains, the causative agent of hairy root disease.</title>
        <authorList>
            <person name="Kim N."/>
            <person name="Vargas P."/>
            <person name="Rediers H."/>
        </authorList>
    </citation>
    <scope>NUCLEOTIDE SEQUENCE</scope>
    <source>
        <strain evidence="2">ST15.13.006</strain>
    </source>
</reference>
<name>A0A9X3KKQ9_9HYPH</name>
<accession>A0A9X3KKQ9</accession>
<dbReference type="Proteomes" id="UP001151018">
    <property type="component" value="Unassembled WGS sequence"/>
</dbReference>